<dbReference type="InterPro" id="IPR001356">
    <property type="entry name" value="HD"/>
</dbReference>
<evidence type="ECO:0000313" key="2">
    <source>
        <dbReference type="EMBL" id="KAJ4433580.1"/>
    </source>
</evidence>
<dbReference type="InterPro" id="IPR036397">
    <property type="entry name" value="RNaseH_sf"/>
</dbReference>
<feature type="compositionally biased region" description="Basic and acidic residues" evidence="1">
    <location>
        <begin position="49"/>
        <end position="62"/>
    </location>
</feature>
<evidence type="ECO:0008006" key="4">
    <source>
        <dbReference type="Google" id="ProtNLM"/>
    </source>
</evidence>
<comment type="caution">
    <text evidence="2">The sequence shown here is derived from an EMBL/GenBank/DDBJ whole genome shotgun (WGS) entry which is preliminary data.</text>
</comment>
<keyword evidence="3" id="KW-1185">Reference proteome</keyword>
<name>A0ABQ8SIH3_PERAM</name>
<feature type="region of interest" description="Disordered" evidence="1">
    <location>
        <begin position="22"/>
        <end position="70"/>
    </location>
</feature>
<accession>A0ABQ8SIH3</accession>
<gene>
    <name evidence="2" type="ORF">ANN_15889</name>
</gene>
<reference evidence="2 3" key="1">
    <citation type="journal article" date="2022" name="Allergy">
        <title>Genome assembly and annotation of Periplaneta americana reveal a comprehensive cockroach allergen profile.</title>
        <authorList>
            <person name="Wang L."/>
            <person name="Xiong Q."/>
            <person name="Saelim N."/>
            <person name="Wang L."/>
            <person name="Nong W."/>
            <person name="Wan A.T."/>
            <person name="Shi M."/>
            <person name="Liu X."/>
            <person name="Cao Q."/>
            <person name="Hui J.H.L."/>
            <person name="Sookrung N."/>
            <person name="Leung T.F."/>
            <person name="Tungtrongchitr A."/>
            <person name="Tsui S.K.W."/>
        </authorList>
    </citation>
    <scope>NUCLEOTIDE SEQUENCE [LARGE SCALE GENOMIC DNA]</scope>
    <source>
        <strain evidence="2">PWHHKU_190912</strain>
    </source>
</reference>
<proteinExistence type="predicted"/>
<dbReference type="Gene3D" id="3.30.420.10">
    <property type="entry name" value="Ribonuclease H-like superfamily/Ribonuclease H"/>
    <property type="match status" value="1"/>
</dbReference>
<feature type="compositionally biased region" description="Basic and acidic residues" evidence="1">
    <location>
        <begin position="22"/>
        <end position="38"/>
    </location>
</feature>
<feature type="compositionally biased region" description="Basic and acidic residues" evidence="1">
    <location>
        <begin position="157"/>
        <end position="168"/>
    </location>
</feature>
<dbReference type="CDD" id="cd00086">
    <property type="entry name" value="homeodomain"/>
    <property type="match status" value="1"/>
</dbReference>
<organism evidence="2 3">
    <name type="scientific">Periplaneta americana</name>
    <name type="common">American cockroach</name>
    <name type="synonym">Blatta americana</name>
    <dbReference type="NCBI Taxonomy" id="6978"/>
    <lineage>
        <taxon>Eukaryota</taxon>
        <taxon>Metazoa</taxon>
        <taxon>Ecdysozoa</taxon>
        <taxon>Arthropoda</taxon>
        <taxon>Hexapoda</taxon>
        <taxon>Insecta</taxon>
        <taxon>Pterygota</taxon>
        <taxon>Neoptera</taxon>
        <taxon>Polyneoptera</taxon>
        <taxon>Dictyoptera</taxon>
        <taxon>Blattodea</taxon>
        <taxon>Blattoidea</taxon>
        <taxon>Blattidae</taxon>
        <taxon>Blattinae</taxon>
        <taxon>Periplaneta</taxon>
    </lineage>
</organism>
<evidence type="ECO:0000256" key="1">
    <source>
        <dbReference type="SAM" id="MobiDB-lite"/>
    </source>
</evidence>
<dbReference type="EMBL" id="JAJSOF020000027">
    <property type="protein sequence ID" value="KAJ4433580.1"/>
    <property type="molecule type" value="Genomic_DNA"/>
</dbReference>
<evidence type="ECO:0000313" key="3">
    <source>
        <dbReference type="Proteomes" id="UP001148838"/>
    </source>
</evidence>
<feature type="compositionally biased region" description="Low complexity" evidence="1">
    <location>
        <begin position="205"/>
        <end position="233"/>
    </location>
</feature>
<feature type="region of interest" description="Disordered" evidence="1">
    <location>
        <begin position="191"/>
        <end position="234"/>
    </location>
</feature>
<sequence length="321" mass="34811">MNTCEWIAQFVWFQNRRAKWRKAERLKEEQRKREEQERGAGAGGAATKPDCKENLELDKSAEDMLEEGSDLNGVEVEFEYHMRRSSRSALGRDPANCEHSIISFLCKHVYTPSSRRLQVEEAAAAAAGGSPPEVEPGPREHADTPESCADTDPESEAGERAGDGREAEDAAPAACYSPRYASDELAATSALEGEPCHSPGSCVHSVSAPASPARPPVTSSTSSTPSSVVTEPSGALRAPVSSYSLFPGFASERRNPYEKQLSLGLAPNSPDLTSPDFFVWGFVKDIVYSQKSRNIDDLKVKITQAFNKSPLLCYNGIASPL</sequence>
<dbReference type="Proteomes" id="UP001148838">
    <property type="component" value="Unassembled WGS sequence"/>
</dbReference>
<feature type="compositionally biased region" description="Low complexity" evidence="1">
    <location>
        <begin position="121"/>
        <end position="132"/>
    </location>
</feature>
<protein>
    <recommendedName>
        <fullName evidence="4">Homeobox domain-containing protein</fullName>
    </recommendedName>
</protein>
<feature type="region of interest" description="Disordered" evidence="1">
    <location>
        <begin position="121"/>
        <end position="174"/>
    </location>
</feature>